<comment type="subunit">
    <text evidence="13 14">F-type ATPases have 2 components, CF(1) - the catalytic core - and CF(0) - the membrane proton channel. CF(1) has five subunits: alpha(3), beta(3), gamma(1), delta(1), epsilon(1). CF(0) has three main subunits: a, b and c.</text>
</comment>
<evidence type="ECO:0000313" key="21">
    <source>
        <dbReference type="Proteomes" id="UP000216207"/>
    </source>
</evidence>
<dbReference type="InterPro" id="IPR036794">
    <property type="entry name" value="ATP_F1_dsu/esu_C_sf"/>
</dbReference>
<accession>A0A268NZH5</accession>
<dbReference type="CDD" id="cd12152">
    <property type="entry name" value="F1-ATPase_delta"/>
    <property type="match status" value="1"/>
</dbReference>
<dbReference type="OMA" id="MTVHCDI"/>
<evidence type="ECO:0000313" key="18">
    <source>
        <dbReference type="EMBL" id="PAE88893.1"/>
    </source>
</evidence>
<evidence type="ECO:0000313" key="20">
    <source>
        <dbReference type="Proteomes" id="UP000216133"/>
    </source>
</evidence>
<keyword evidence="9 13" id="KW-0139">CF(1)</keyword>
<evidence type="ECO:0000256" key="7">
    <source>
        <dbReference type="ARBA" id="ARBA00023065"/>
    </source>
</evidence>
<evidence type="ECO:0000313" key="19">
    <source>
        <dbReference type="EMBL" id="PAF26944.1"/>
    </source>
</evidence>
<evidence type="ECO:0000256" key="14">
    <source>
        <dbReference type="RuleBase" id="RU003656"/>
    </source>
</evidence>
<dbReference type="NCBIfam" id="NF009980">
    <property type="entry name" value="PRK13446.1"/>
    <property type="match status" value="1"/>
</dbReference>
<evidence type="ECO:0000256" key="1">
    <source>
        <dbReference type="ARBA" id="ARBA00003543"/>
    </source>
</evidence>
<dbReference type="SMR" id="A0A268NZH5"/>
<dbReference type="HAMAP" id="MF_00530">
    <property type="entry name" value="ATP_synth_epsil_bac"/>
    <property type="match status" value="1"/>
</dbReference>
<evidence type="ECO:0000256" key="6">
    <source>
        <dbReference type="ARBA" id="ARBA00022781"/>
    </source>
</evidence>
<keyword evidence="7 13" id="KW-0406">Ion transport</keyword>
<dbReference type="GO" id="GO:0045259">
    <property type="term" value="C:proton-transporting ATP synthase complex"/>
    <property type="evidence" value="ECO:0007669"/>
    <property type="project" value="UniProtKB-KW"/>
</dbReference>
<sequence>MATIQVSVITPDGAVYEGDAELVVVKTVEGELGIKAKHIPLVSPLAVGPARFIKEGKEEQVAVSSGFVEVRPDHVSILAEAAERPEQIDTERARKAKERAEQRLASEHVDRKRAEAALQRAITRMDVAKHKGA</sequence>
<comment type="similarity">
    <text evidence="3 13 14">Belongs to the ATPase epsilon chain family.</text>
</comment>
<dbReference type="SUPFAM" id="SSF46604">
    <property type="entry name" value="Epsilon subunit of F1F0-ATP synthase C-terminal domain"/>
    <property type="match status" value="1"/>
</dbReference>
<evidence type="ECO:0000256" key="9">
    <source>
        <dbReference type="ARBA" id="ARBA00023196"/>
    </source>
</evidence>
<dbReference type="InterPro" id="IPR020547">
    <property type="entry name" value="ATP_synth_F1_esu_C"/>
</dbReference>
<proteinExistence type="inferred from homology"/>
<dbReference type="Pfam" id="PF00401">
    <property type="entry name" value="ATP-synt_DE"/>
    <property type="match status" value="1"/>
</dbReference>
<name>A0A268NZH5_SHOCL</name>
<dbReference type="Proteomes" id="UP000216133">
    <property type="component" value="Unassembled WGS sequence"/>
</dbReference>
<keyword evidence="8 13" id="KW-0472">Membrane</keyword>
<dbReference type="PANTHER" id="PTHR13822:SF10">
    <property type="entry name" value="ATP SYNTHASE EPSILON CHAIN, CHLOROPLASTIC"/>
    <property type="match status" value="1"/>
</dbReference>
<evidence type="ECO:0000256" key="15">
    <source>
        <dbReference type="SAM" id="MobiDB-lite"/>
    </source>
</evidence>
<evidence type="ECO:0000256" key="10">
    <source>
        <dbReference type="ARBA" id="ARBA00023310"/>
    </source>
</evidence>
<evidence type="ECO:0000256" key="4">
    <source>
        <dbReference type="ARBA" id="ARBA00014480"/>
    </source>
</evidence>
<keyword evidence="10 13" id="KW-0066">ATP synthesis</keyword>
<dbReference type="InterPro" id="IPR020546">
    <property type="entry name" value="ATP_synth_F1_dsu/esu_N"/>
</dbReference>
<dbReference type="EMBL" id="NPCC01000012">
    <property type="protein sequence ID" value="PAE88893.1"/>
    <property type="molecule type" value="Genomic_DNA"/>
</dbReference>
<dbReference type="SUPFAM" id="SSF51344">
    <property type="entry name" value="Epsilon subunit of F1F0-ATP synthase N-terminal domain"/>
    <property type="match status" value="1"/>
</dbReference>
<dbReference type="InterPro" id="IPR036771">
    <property type="entry name" value="ATPsynth_dsu/esu_N"/>
</dbReference>
<dbReference type="NCBIfam" id="TIGR01216">
    <property type="entry name" value="ATP_synt_epsi"/>
    <property type="match status" value="1"/>
</dbReference>
<dbReference type="NCBIfam" id="NF001846">
    <property type="entry name" value="PRK00571.1-3"/>
    <property type="match status" value="1"/>
</dbReference>
<feature type="domain" description="ATP synthase F1 complex delta/epsilon subunit N-terminal" evidence="17">
    <location>
        <begin position="4"/>
        <end position="82"/>
    </location>
</feature>
<dbReference type="AlphaFoldDB" id="A0A268NZH5"/>
<reference evidence="20 21" key="1">
    <citation type="submission" date="2017-07" db="EMBL/GenBank/DDBJ databases">
        <title>Isolation and whole genome analysis of endospore-forming bacteria from heroin.</title>
        <authorList>
            <person name="Kalinowski J."/>
            <person name="Ahrens B."/>
            <person name="Al-Dilaimi A."/>
            <person name="Winkler A."/>
            <person name="Wibberg D."/>
            <person name="Schleenbecker U."/>
            <person name="Ruckert C."/>
            <person name="Wolfel R."/>
            <person name="Grass G."/>
        </authorList>
    </citation>
    <scope>NUCLEOTIDE SEQUENCE [LARGE SCALE GENOMIC DNA]</scope>
    <source>
        <strain evidence="19 20">7523-2</strain>
        <strain evidence="18 21">7539</strain>
    </source>
</reference>
<organism evidence="18 21">
    <name type="scientific">Shouchella clausii</name>
    <name type="common">Alkalihalobacillus clausii</name>
    <dbReference type="NCBI Taxonomy" id="79880"/>
    <lineage>
        <taxon>Bacteria</taxon>
        <taxon>Bacillati</taxon>
        <taxon>Bacillota</taxon>
        <taxon>Bacilli</taxon>
        <taxon>Bacillales</taxon>
        <taxon>Bacillaceae</taxon>
        <taxon>Shouchella</taxon>
    </lineage>
</organism>
<dbReference type="GO" id="GO:0046933">
    <property type="term" value="F:proton-transporting ATP synthase activity, rotational mechanism"/>
    <property type="evidence" value="ECO:0007669"/>
    <property type="project" value="UniProtKB-UniRule"/>
</dbReference>
<evidence type="ECO:0000256" key="13">
    <source>
        <dbReference type="HAMAP-Rule" id="MF_00530"/>
    </source>
</evidence>
<evidence type="ECO:0000256" key="2">
    <source>
        <dbReference type="ARBA" id="ARBA00004202"/>
    </source>
</evidence>
<gene>
    <name evidence="13" type="primary">atpC</name>
    <name evidence="19" type="ORF">CHH61_05715</name>
    <name evidence="18" type="ORF">CHH72_10995</name>
</gene>
<dbReference type="GO" id="GO:0005524">
    <property type="term" value="F:ATP binding"/>
    <property type="evidence" value="ECO:0007669"/>
    <property type="project" value="UniProtKB-UniRule"/>
</dbReference>
<evidence type="ECO:0000256" key="5">
    <source>
        <dbReference type="ARBA" id="ARBA00022448"/>
    </source>
</evidence>
<keyword evidence="6 13" id="KW-0375">Hydrogen ion transport</keyword>
<evidence type="ECO:0000256" key="3">
    <source>
        <dbReference type="ARBA" id="ARBA00005712"/>
    </source>
</evidence>
<dbReference type="Gene3D" id="1.20.5.440">
    <property type="entry name" value="ATP synthase delta/epsilon subunit, C-terminal domain"/>
    <property type="match status" value="1"/>
</dbReference>
<comment type="function">
    <text evidence="1 13">Produces ATP from ADP in the presence of a proton gradient across the membrane.</text>
</comment>
<dbReference type="RefSeq" id="WP_011248684.1">
    <property type="nucleotide sequence ID" value="NZ_BOQQ01000004.1"/>
</dbReference>
<protein>
    <recommendedName>
        <fullName evidence="4 13">ATP synthase epsilon chain</fullName>
    </recommendedName>
    <alternativeName>
        <fullName evidence="12 13">ATP synthase F1 sector epsilon subunit</fullName>
    </alternativeName>
    <alternativeName>
        <fullName evidence="11 13">F-ATPase epsilon subunit</fullName>
    </alternativeName>
</protein>
<dbReference type="PANTHER" id="PTHR13822">
    <property type="entry name" value="ATP SYNTHASE DELTA/EPSILON CHAIN"/>
    <property type="match status" value="1"/>
</dbReference>
<dbReference type="GO" id="GO:0005886">
    <property type="term" value="C:plasma membrane"/>
    <property type="evidence" value="ECO:0007669"/>
    <property type="project" value="UniProtKB-SubCell"/>
</dbReference>
<dbReference type="EMBL" id="NPBS01000025">
    <property type="protein sequence ID" value="PAF26944.1"/>
    <property type="molecule type" value="Genomic_DNA"/>
</dbReference>
<comment type="caution">
    <text evidence="18">The sequence shown here is derived from an EMBL/GenBank/DDBJ whole genome shotgun (WGS) entry which is preliminary data.</text>
</comment>
<evidence type="ECO:0000256" key="11">
    <source>
        <dbReference type="ARBA" id="ARBA00030215"/>
    </source>
</evidence>
<dbReference type="Gene3D" id="2.60.15.10">
    <property type="entry name" value="F0F1 ATP synthase delta/epsilon subunit, N-terminal"/>
    <property type="match status" value="1"/>
</dbReference>
<feature type="domain" description="ATP synthase epsilon subunit C-terminal" evidence="16">
    <location>
        <begin position="86"/>
        <end position="129"/>
    </location>
</feature>
<dbReference type="Proteomes" id="UP000216207">
    <property type="component" value="Unassembled WGS sequence"/>
</dbReference>
<feature type="region of interest" description="Disordered" evidence="15">
    <location>
        <begin position="81"/>
        <end position="110"/>
    </location>
</feature>
<evidence type="ECO:0000256" key="8">
    <source>
        <dbReference type="ARBA" id="ARBA00023136"/>
    </source>
</evidence>
<evidence type="ECO:0000259" key="17">
    <source>
        <dbReference type="Pfam" id="PF02823"/>
    </source>
</evidence>
<dbReference type="InterPro" id="IPR001469">
    <property type="entry name" value="ATP_synth_F1_dsu/esu"/>
</dbReference>
<dbReference type="Pfam" id="PF02823">
    <property type="entry name" value="ATP-synt_DE_N"/>
    <property type="match status" value="1"/>
</dbReference>
<keyword evidence="5 13" id="KW-0813">Transport</keyword>
<evidence type="ECO:0000259" key="16">
    <source>
        <dbReference type="Pfam" id="PF00401"/>
    </source>
</evidence>
<comment type="subcellular location">
    <subcellularLocation>
        <location evidence="2 13">Cell membrane</location>
        <topology evidence="2 13">Peripheral membrane protein</topology>
    </subcellularLocation>
</comment>
<keyword evidence="13" id="KW-1003">Cell membrane</keyword>
<evidence type="ECO:0000256" key="12">
    <source>
        <dbReference type="ARBA" id="ARBA00031795"/>
    </source>
</evidence>